<reference evidence="1" key="1">
    <citation type="submission" date="2018-12" db="EMBL/GenBank/DDBJ databases">
        <authorList>
            <person name="Will S."/>
            <person name="Neumann-Schaal M."/>
            <person name="Henke P."/>
        </authorList>
    </citation>
    <scope>NUCLEOTIDE SEQUENCE</scope>
    <source>
        <strain evidence="1">PCC 7102</strain>
    </source>
</reference>
<dbReference type="Proteomes" id="UP000271624">
    <property type="component" value="Unassembled WGS sequence"/>
</dbReference>
<comment type="caution">
    <text evidence="1">The sequence shown here is derived from an EMBL/GenBank/DDBJ whole genome shotgun (WGS) entry which is preliminary data.</text>
</comment>
<keyword evidence="2" id="KW-1185">Reference proteome</keyword>
<gene>
    <name evidence="1" type="ORF">DSM106972_069180</name>
</gene>
<evidence type="ECO:0008006" key="3">
    <source>
        <dbReference type="Google" id="ProtNLM"/>
    </source>
</evidence>
<sequence>MYDWMRKETYSESFMDGKEHLAMLVTNLRDIQLPDFIALDKDENVILIAKVTSEPHSFKNPDTRKYALLDLIDVLKFATKNIIPFAMLADKDNIEFLRWDGQNLSEPILTLNTADVLSHYEPKFKEKKLYNSYFIGLIESWLRDLGYNWNSETPPYLKEMQEIGFLQLIEGGMTKAYH</sequence>
<proteinExistence type="predicted"/>
<evidence type="ECO:0000313" key="1">
    <source>
        <dbReference type="EMBL" id="RUT01367.1"/>
    </source>
</evidence>
<accession>A0A3S1C6W7</accession>
<protein>
    <recommendedName>
        <fullName evidence="3">Type I restriction enzyme R protein N-terminal domain-containing protein</fullName>
    </recommendedName>
</protein>
<dbReference type="AlphaFoldDB" id="A0A3S1C6W7"/>
<organism evidence="1 2">
    <name type="scientific">Dulcicalothrix desertica PCC 7102</name>
    <dbReference type="NCBI Taxonomy" id="232991"/>
    <lineage>
        <taxon>Bacteria</taxon>
        <taxon>Bacillati</taxon>
        <taxon>Cyanobacteriota</taxon>
        <taxon>Cyanophyceae</taxon>
        <taxon>Nostocales</taxon>
        <taxon>Calotrichaceae</taxon>
        <taxon>Dulcicalothrix</taxon>
    </lineage>
</organism>
<reference evidence="1" key="2">
    <citation type="journal article" date="2019" name="Genome Biol. Evol.">
        <title>Day and night: Metabolic profiles and evolutionary relationships of six axenic non-marine cyanobacteria.</title>
        <authorList>
            <person name="Will S.E."/>
            <person name="Henke P."/>
            <person name="Boedeker C."/>
            <person name="Huang S."/>
            <person name="Brinkmann H."/>
            <person name="Rohde M."/>
            <person name="Jarek M."/>
            <person name="Friedl T."/>
            <person name="Seufert S."/>
            <person name="Schumacher M."/>
            <person name="Overmann J."/>
            <person name="Neumann-Schaal M."/>
            <person name="Petersen J."/>
        </authorList>
    </citation>
    <scope>NUCLEOTIDE SEQUENCE [LARGE SCALE GENOMIC DNA]</scope>
    <source>
        <strain evidence="1">PCC 7102</strain>
    </source>
</reference>
<dbReference type="EMBL" id="RSCL01000020">
    <property type="protein sequence ID" value="RUT01367.1"/>
    <property type="molecule type" value="Genomic_DNA"/>
</dbReference>
<evidence type="ECO:0000313" key="2">
    <source>
        <dbReference type="Proteomes" id="UP000271624"/>
    </source>
</evidence>
<name>A0A3S1C6W7_9CYAN</name>